<dbReference type="InterPro" id="IPR010096">
    <property type="entry name" value="NADH-Q_OxRdtase_suN/2"/>
</dbReference>
<dbReference type="EC" id="7.1.1.-" evidence="6"/>
<evidence type="ECO:0000259" key="8">
    <source>
        <dbReference type="Pfam" id="PF00361"/>
    </source>
</evidence>
<feature type="transmembrane region" description="Helical" evidence="6">
    <location>
        <begin position="343"/>
        <end position="363"/>
    </location>
</feature>
<comment type="subunit">
    <text evidence="6">NDH-1 is composed of 14 different subunits. Subunits NuoA, H, J, K, L, M, N constitute the membrane sector of the complex.</text>
</comment>
<sequence>MTGAALLSLGPLALTGVAGIAAMAMAPVAPLRAIRGTTATLMAAALALVALRAGAAPAPAYALLADDALARLGAALALLAGLGILAFVRDEDGAREGPALVALATSGGVALAGATNGAALILGLEITTLAMVALTLMPRSAPAAEAGYKLFLMGGVSAATLLLGAAFAFAGSGSLALADWGGSGGLAAVGGALLLAGLAFKFSLAPFHMWVPDLFSGAPASASALAGALSKVATGVALLRLAEVAPGGAVWALGLGAAGAAAALLGNIVAIRQESLARMLGYSTIAHSGYLAMILAAGGPLAGEATLVYLAAYAPAVVAALCVASALGGVSRTELRGLVRRQPLAGFALGLALLSMVGLPPAVGFIGKVYLFSALAAAEAWALLAAAAVGAAVAFYYYLRFGIAALAAPEGEETAPAPALSVGARLTLAVAVALIVLPGLYPEPLLALAGAAAP</sequence>
<dbReference type="HAMAP" id="MF_00445">
    <property type="entry name" value="NDH1_NuoN_1"/>
    <property type="match status" value="1"/>
</dbReference>
<evidence type="ECO:0000256" key="1">
    <source>
        <dbReference type="ARBA" id="ARBA00002378"/>
    </source>
</evidence>
<reference evidence="9 10" key="1">
    <citation type="journal article" date="2017" name="Int. J. Syst. Evol. Microbiol.">
        <title>Rhodosalinus sediminis gen. nov., sp. nov., isolated from marine saltern.</title>
        <authorList>
            <person name="Guo L.Y."/>
            <person name="Ling S.K."/>
            <person name="Li C.M."/>
            <person name="Chen G.J."/>
            <person name="Du Z.J."/>
        </authorList>
    </citation>
    <scope>NUCLEOTIDE SEQUENCE [LARGE SCALE GENOMIC DNA]</scope>
    <source>
        <strain evidence="9 10">WDN1C137</strain>
    </source>
</reference>
<keyword evidence="6" id="KW-0830">Ubiquinone</keyword>
<organism evidence="9 10">
    <name type="scientific">Rhodosalinus sediminis</name>
    <dbReference type="NCBI Taxonomy" id="1940533"/>
    <lineage>
        <taxon>Bacteria</taxon>
        <taxon>Pseudomonadati</taxon>
        <taxon>Pseudomonadota</taxon>
        <taxon>Alphaproteobacteria</taxon>
        <taxon>Rhodobacterales</taxon>
        <taxon>Paracoccaceae</taxon>
        <taxon>Rhodosalinus</taxon>
    </lineage>
</organism>
<dbReference type="OrthoDB" id="8137037at2"/>
<dbReference type="Proteomes" id="UP000257131">
    <property type="component" value="Unassembled WGS sequence"/>
</dbReference>
<feature type="transmembrane region" description="Helical" evidence="6">
    <location>
        <begin position="214"/>
        <end position="242"/>
    </location>
</feature>
<keyword evidence="6" id="KW-0813">Transport</keyword>
<feature type="transmembrane region" description="Helical" evidence="6">
    <location>
        <begin position="280"/>
        <end position="301"/>
    </location>
</feature>
<feature type="transmembrane region" description="Helical" evidence="6">
    <location>
        <begin position="369"/>
        <end position="399"/>
    </location>
</feature>
<feature type="transmembrane region" description="Helical" evidence="6">
    <location>
        <begin position="419"/>
        <end position="441"/>
    </location>
</feature>
<feature type="transmembrane region" description="Helical" evidence="6">
    <location>
        <begin position="108"/>
        <end position="136"/>
    </location>
</feature>
<keyword evidence="4 6" id="KW-1133">Transmembrane helix</keyword>
<gene>
    <name evidence="6" type="primary">nuoN</name>
    <name evidence="9" type="ORF">DRV84_03835</name>
</gene>
<comment type="function">
    <text evidence="1 6">NDH-1 shuttles electrons from NADH, via FMN and iron-sulfur (Fe-S) centers, to quinones in the respiratory chain. The immediate electron acceptor for the enzyme in this species is believed to be ubiquinone. Couples the redox reaction to proton translocation (for every two electrons transferred, four hydrogen ions are translocated across the cytoplasmic membrane), and thus conserves the redox energy in a proton gradient.</text>
</comment>
<comment type="subcellular location">
    <subcellularLocation>
        <location evidence="6">Cell membrane</location>
        <topology evidence="6">Multi-pass membrane protein</topology>
    </subcellularLocation>
    <subcellularLocation>
        <location evidence="2">Endomembrane system</location>
        <topology evidence="2">Multi-pass membrane protein</topology>
    </subcellularLocation>
    <subcellularLocation>
        <location evidence="7">Membrane</location>
        <topology evidence="7">Multi-pass membrane protein</topology>
    </subcellularLocation>
</comment>
<feature type="transmembrane region" description="Helical" evidence="6">
    <location>
        <begin position="307"/>
        <end position="331"/>
    </location>
</feature>
<feature type="transmembrane region" description="Helical" evidence="6">
    <location>
        <begin position="182"/>
        <end position="202"/>
    </location>
</feature>
<comment type="similarity">
    <text evidence="6">Belongs to the complex I subunit 2 family.</text>
</comment>
<dbReference type="InterPro" id="IPR001750">
    <property type="entry name" value="ND/Mrp_TM"/>
</dbReference>
<feature type="transmembrane region" description="Helical" evidence="6">
    <location>
        <begin position="69"/>
        <end position="88"/>
    </location>
</feature>
<keyword evidence="3 6" id="KW-0812">Transmembrane</keyword>
<evidence type="ECO:0000313" key="9">
    <source>
        <dbReference type="EMBL" id="REC58172.1"/>
    </source>
</evidence>
<dbReference type="RefSeq" id="WP_115978555.1">
    <property type="nucleotide sequence ID" value="NZ_QOHR01000003.1"/>
</dbReference>
<proteinExistence type="inferred from homology"/>
<name>A0A3D9BXM9_9RHOB</name>
<dbReference type="PANTHER" id="PTHR22773">
    <property type="entry name" value="NADH DEHYDROGENASE"/>
    <property type="match status" value="1"/>
</dbReference>
<feature type="transmembrane region" description="Helical" evidence="6">
    <location>
        <begin position="43"/>
        <end position="64"/>
    </location>
</feature>
<feature type="domain" description="NADH:quinone oxidoreductase/Mrp antiporter transmembrane" evidence="8">
    <location>
        <begin position="118"/>
        <end position="390"/>
    </location>
</feature>
<keyword evidence="5 6" id="KW-0472">Membrane</keyword>
<accession>A0A3D9BXM9</accession>
<evidence type="ECO:0000256" key="7">
    <source>
        <dbReference type="RuleBase" id="RU000320"/>
    </source>
</evidence>
<feature type="transmembrane region" description="Helical" evidence="6">
    <location>
        <begin position="248"/>
        <end position="268"/>
    </location>
</feature>
<evidence type="ECO:0000313" key="10">
    <source>
        <dbReference type="Proteomes" id="UP000257131"/>
    </source>
</evidence>
<dbReference type="GO" id="GO:0008137">
    <property type="term" value="F:NADH dehydrogenase (ubiquinone) activity"/>
    <property type="evidence" value="ECO:0007669"/>
    <property type="project" value="InterPro"/>
</dbReference>
<dbReference type="GO" id="GO:0005886">
    <property type="term" value="C:plasma membrane"/>
    <property type="evidence" value="ECO:0007669"/>
    <property type="project" value="UniProtKB-SubCell"/>
</dbReference>
<dbReference type="AlphaFoldDB" id="A0A3D9BXM9"/>
<dbReference type="GO" id="GO:0048038">
    <property type="term" value="F:quinone binding"/>
    <property type="evidence" value="ECO:0007669"/>
    <property type="project" value="UniProtKB-KW"/>
</dbReference>
<keyword evidence="6" id="KW-1278">Translocase</keyword>
<keyword evidence="6" id="KW-0874">Quinone</keyword>
<evidence type="ECO:0000256" key="5">
    <source>
        <dbReference type="ARBA" id="ARBA00023136"/>
    </source>
</evidence>
<evidence type="ECO:0000256" key="2">
    <source>
        <dbReference type="ARBA" id="ARBA00004127"/>
    </source>
</evidence>
<dbReference type="GO" id="GO:0012505">
    <property type="term" value="C:endomembrane system"/>
    <property type="evidence" value="ECO:0007669"/>
    <property type="project" value="UniProtKB-SubCell"/>
</dbReference>
<dbReference type="GO" id="GO:0050136">
    <property type="term" value="F:NADH dehydrogenase (quinone) (non-electrogenic) activity"/>
    <property type="evidence" value="ECO:0007669"/>
    <property type="project" value="UniProtKB-UniRule"/>
</dbReference>
<evidence type="ECO:0000256" key="6">
    <source>
        <dbReference type="HAMAP-Rule" id="MF_00445"/>
    </source>
</evidence>
<evidence type="ECO:0000256" key="4">
    <source>
        <dbReference type="ARBA" id="ARBA00022989"/>
    </source>
</evidence>
<keyword evidence="10" id="KW-1185">Reference proteome</keyword>
<dbReference type="GO" id="GO:0042773">
    <property type="term" value="P:ATP synthesis coupled electron transport"/>
    <property type="evidence" value="ECO:0007669"/>
    <property type="project" value="InterPro"/>
</dbReference>
<keyword evidence="6" id="KW-1003">Cell membrane</keyword>
<feature type="transmembrane region" description="Helical" evidence="6">
    <location>
        <begin position="148"/>
        <end position="170"/>
    </location>
</feature>
<dbReference type="EMBL" id="QOHR01000003">
    <property type="protein sequence ID" value="REC58172.1"/>
    <property type="molecule type" value="Genomic_DNA"/>
</dbReference>
<comment type="catalytic activity">
    <reaction evidence="6">
        <text>a quinone + NADH + 5 H(+)(in) = a quinol + NAD(+) + 4 H(+)(out)</text>
        <dbReference type="Rhea" id="RHEA:57888"/>
        <dbReference type="ChEBI" id="CHEBI:15378"/>
        <dbReference type="ChEBI" id="CHEBI:24646"/>
        <dbReference type="ChEBI" id="CHEBI:57540"/>
        <dbReference type="ChEBI" id="CHEBI:57945"/>
        <dbReference type="ChEBI" id="CHEBI:132124"/>
    </reaction>
</comment>
<evidence type="ECO:0000256" key="3">
    <source>
        <dbReference type="ARBA" id="ARBA00022692"/>
    </source>
</evidence>
<comment type="caution">
    <text evidence="9">The sequence shown here is derived from an EMBL/GenBank/DDBJ whole genome shotgun (WGS) entry which is preliminary data.</text>
</comment>
<protein>
    <recommendedName>
        <fullName evidence="6">NADH-quinone oxidoreductase subunit N</fullName>
        <ecNumber evidence="6">7.1.1.-</ecNumber>
    </recommendedName>
    <alternativeName>
        <fullName evidence="6">NADH dehydrogenase I subunit N</fullName>
    </alternativeName>
    <alternativeName>
        <fullName evidence="6">NDH-1 subunit N</fullName>
    </alternativeName>
</protein>
<keyword evidence="6" id="KW-0520">NAD</keyword>
<dbReference type="Pfam" id="PF00361">
    <property type="entry name" value="Proton_antipo_M"/>
    <property type="match status" value="1"/>
</dbReference>